<gene>
    <name evidence="4" type="ORF">FHX61_004734</name>
</gene>
<organism evidence="4 5">
    <name type="scientific">Cupriavidus alkaliphilus</name>
    <dbReference type="NCBI Taxonomy" id="942866"/>
    <lineage>
        <taxon>Bacteria</taxon>
        <taxon>Pseudomonadati</taxon>
        <taxon>Pseudomonadota</taxon>
        <taxon>Betaproteobacteria</taxon>
        <taxon>Burkholderiales</taxon>
        <taxon>Burkholderiaceae</taxon>
        <taxon>Cupriavidus</taxon>
    </lineage>
</organism>
<evidence type="ECO:0000313" key="4">
    <source>
        <dbReference type="EMBL" id="MBB3010058.1"/>
    </source>
</evidence>
<dbReference type="PROSITE" id="PS01031">
    <property type="entry name" value="SHSP"/>
    <property type="match status" value="1"/>
</dbReference>
<dbReference type="InterPro" id="IPR008978">
    <property type="entry name" value="HSP20-like_chaperone"/>
</dbReference>
<evidence type="ECO:0000256" key="2">
    <source>
        <dbReference type="RuleBase" id="RU003616"/>
    </source>
</evidence>
<dbReference type="Proteomes" id="UP000578036">
    <property type="component" value="Unassembled WGS sequence"/>
</dbReference>
<evidence type="ECO:0000256" key="1">
    <source>
        <dbReference type="PROSITE-ProRule" id="PRU00285"/>
    </source>
</evidence>
<proteinExistence type="inferred from homology"/>
<sequence length="141" mass="15705">MMSNIRRYDPFSIEPLGDMLQGMFRNLRLGADADLPFKVDVTESDASYAITADLPGVKKDDINVSVDRGTVLITAKLEKASEVKEGDRVIRQERYSGAMQRAFTLDGNIDTNNIDASFQDGVLRVVLPKKEASPQQRVTIR</sequence>
<name>A0A7W4VFA8_9BURK</name>
<comment type="similarity">
    <text evidence="1 2">Belongs to the small heat shock protein (HSP20) family.</text>
</comment>
<dbReference type="PANTHER" id="PTHR11527">
    <property type="entry name" value="HEAT-SHOCK PROTEIN 20 FAMILY MEMBER"/>
    <property type="match status" value="1"/>
</dbReference>
<feature type="domain" description="SHSP" evidence="3">
    <location>
        <begin position="28"/>
        <end position="141"/>
    </location>
</feature>
<keyword evidence="5" id="KW-1185">Reference proteome</keyword>
<dbReference type="EMBL" id="JACHWF010000006">
    <property type="protein sequence ID" value="MBB3010058.1"/>
    <property type="molecule type" value="Genomic_DNA"/>
</dbReference>
<dbReference type="InterPro" id="IPR002068">
    <property type="entry name" value="A-crystallin/Hsp20_dom"/>
</dbReference>
<dbReference type="CDD" id="cd06471">
    <property type="entry name" value="ACD_LpsHSP_like"/>
    <property type="match status" value="1"/>
</dbReference>
<dbReference type="Gene3D" id="2.60.40.790">
    <property type="match status" value="1"/>
</dbReference>
<dbReference type="Pfam" id="PF00011">
    <property type="entry name" value="HSP20"/>
    <property type="match status" value="1"/>
</dbReference>
<dbReference type="SUPFAM" id="SSF49764">
    <property type="entry name" value="HSP20-like chaperones"/>
    <property type="match status" value="1"/>
</dbReference>
<evidence type="ECO:0000313" key="5">
    <source>
        <dbReference type="Proteomes" id="UP000578036"/>
    </source>
</evidence>
<protein>
    <submittedName>
        <fullName evidence="4">HSP20 family protein</fullName>
    </submittedName>
</protein>
<comment type="caution">
    <text evidence="4">The sequence shown here is derived from an EMBL/GenBank/DDBJ whole genome shotgun (WGS) entry which is preliminary data.</text>
</comment>
<accession>A0A7W4VFA8</accession>
<dbReference type="AlphaFoldDB" id="A0A7W4VFA8"/>
<dbReference type="InterPro" id="IPR031107">
    <property type="entry name" value="Small_HSP"/>
</dbReference>
<reference evidence="4 5" key="1">
    <citation type="submission" date="2020-08" db="EMBL/GenBank/DDBJ databases">
        <title>Genomic Encyclopedia of Type Strains, Phase IV (KMG-V): Genome sequencing to study the core and pangenomes of soil and plant-associated prokaryotes.</title>
        <authorList>
            <person name="Whitman W."/>
        </authorList>
    </citation>
    <scope>NUCLEOTIDE SEQUENCE [LARGE SCALE GENOMIC DNA]</scope>
    <source>
        <strain evidence="4 5">SLV-2362</strain>
    </source>
</reference>
<evidence type="ECO:0000259" key="3">
    <source>
        <dbReference type="PROSITE" id="PS01031"/>
    </source>
</evidence>